<evidence type="ECO:0000313" key="3">
    <source>
        <dbReference type="Proteomes" id="UP001174691"/>
    </source>
</evidence>
<feature type="signal peptide" evidence="1">
    <location>
        <begin position="1"/>
        <end position="19"/>
    </location>
</feature>
<name>A0AA38S0C4_9PEZI</name>
<dbReference type="AlphaFoldDB" id="A0AA38S0C4"/>
<comment type="caution">
    <text evidence="2">The sequence shown here is derived from an EMBL/GenBank/DDBJ whole genome shotgun (WGS) entry which is preliminary data.</text>
</comment>
<dbReference type="EMBL" id="JANBVN010000061">
    <property type="protein sequence ID" value="KAJ9151628.1"/>
    <property type="molecule type" value="Genomic_DNA"/>
</dbReference>
<keyword evidence="3" id="KW-1185">Reference proteome</keyword>
<protein>
    <recommendedName>
        <fullName evidence="4">Biotrophy-associated secreted protein 2</fullName>
    </recommendedName>
</protein>
<proteinExistence type="predicted"/>
<accession>A0AA38S0C4</accession>
<evidence type="ECO:0008006" key="4">
    <source>
        <dbReference type="Google" id="ProtNLM"/>
    </source>
</evidence>
<sequence>MVRLVTLSVSLAYALSVLAAPAPAPAGSTTVDSSKPGAQNVGKGDGSQFITGQCFSNADCASTCCNKNTGLCNAIGAVGIENCGFQASGAAAGSADTADAAPSVVNPAIDSSKPGAQNVGKGDGSQFITGQCLSNADCASTCCNKNTGLCNAIGAVGIENCGFQAAGAAAAPAAVAAPAATTAAAAPSSANAAIDTSKPGSQNVGKGDGSQFITGQCLSNADCASTCCNKNTGLCNAIGAVGIENCGFGGGAAAEAAAPAAASPAAAAPAAGNAAIDTSKPGAQNVGLGNGSQFITGQCLSNADCASTCCNKNTGLCNAIGAVGIENCGFQAA</sequence>
<evidence type="ECO:0000256" key="1">
    <source>
        <dbReference type="SAM" id="SignalP"/>
    </source>
</evidence>
<keyword evidence="1" id="KW-0732">Signal</keyword>
<dbReference type="Proteomes" id="UP001174691">
    <property type="component" value="Unassembled WGS sequence"/>
</dbReference>
<gene>
    <name evidence="2" type="ORF">NKR19_g4781</name>
</gene>
<reference evidence="2" key="1">
    <citation type="submission" date="2022-07" db="EMBL/GenBank/DDBJ databases">
        <title>Fungi with potential for degradation of polypropylene.</title>
        <authorList>
            <person name="Gostincar C."/>
        </authorList>
    </citation>
    <scope>NUCLEOTIDE SEQUENCE</scope>
    <source>
        <strain evidence="2">EXF-13287</strain>
    </source>
</reference>
<evidence type="ECO:0000313" key="2">
    <source>
        <dbReference type="EMBL" id="KAJ9151628.1"/>
    </source>
</evidence>
<feature type="chain" id="PRO_5041327559" description="Biotrophy-associated secreted protein 2" evidence="1">
    <location>
        <begin position="20"/>
        <end position="333"/>
    </location>
</feature>
<organism evidence="2 3">
    <name type="scientific">Coniochaeta hoffmannii</name>
    <dbReference type="NCBI Taxonomy" id="91930"/>
    <lineage>
        <taxon>Eukaryota</taxon>
        <taxon>Fungi</taxon>
        <taxon>Dikarya</taxon>
        <taxon>Ascomycota</taxon>
        <taxon>Pezizomycotina</taxon>
        <taxon>Sordariomycetes</taxon>
        <taxon>Sordariomycetidae</taxon>
        <taxon>Coniochaetales</taxon>
        <taxon>Coniochaetaceae</taxon>
        <taxon>Coniochaeta</taxon>
    </lineage>
</organism>